<dbReference type="InterPro" id="IPR052580">
    <property type="entry name" value="Lipid_Hydrolase"/>
</dbReference>
<evidence type="ECO:0000256" key="2">
    <source>
        <dbReference type="PROSITE-ProRule" id="PRU01161"/>
    </source>
</evidence>
<dbReference type="GO" id="GO:0016787">
    <property type="term" value="F:hydrolase activity"/>
    <property type="evidence" value="ECO:0007669"/>
    <property type="project" value="UniProtKB-UniRule"/>
</dbReference>
<accession>A0A553ZTA5</accession>
<sequence length="296" mass="33420">MKIDTVFAGGGVKAFAFLGALQVLEERGFTFERVAGTSAGSIVAALVKAGYSSADLTTILDQLDVEAFKDERLSFLPVTVIKWLQVYFKLGLYRGDSLEQWIRDLLKEKGIVTFGDLPDQSLRVVVSDLSRGQMVVIPDDLDKYGIRAESFSVAKAIRMSCSIPYFFEPVKLYDRAGQFSYIVDGGLLSNFPIWLFRDGEKKSWRRPVIGLQLTPKIADQPPHKIKNAVDMYKAVFETMSRAHDTRHIEDEDAQNVIFIPVTDVKATDFDLSDLQKHELMTLGEEKTKKFLGRWTY</sequence>
<evidence type="ECO:0000313" key="4">
    <source>
        <dbReference type="EMBL" id="TSB44701.1"/>
    </source>
</evidence>
<reference evidence="4 5" key="1">
    <citation type="submission" date="2019-07" db="EMBL/GenBank/DDBJ databases">
        <authorList>
            <person name="Park Y.J."/>
            <person name="Jeong S.E."/>
            <person name="Jung H.S."/>
        </authorList>
    </citation>
    <scope>NUCLEOTIDE SEQUENCE [LARGE SCALE GENOMIC DNA]</scope>
    <source>
        <strain evidence="5">P16(2019)</strain>
    </source>
</reference>
<dbReference type="Pfam" id="PF01734">
    <property type="entry name" value="Patatin"/>
    <property type="match status" value="1"/>
</dbReference>
<evidence type="ECO:0000313" key="5">
    <source>
        <dbReference type="Proteomes" id="UP000318521"/>
    </source>
</evidence>
<keyword evidence="2" id="KW-0442">Lipid degradation</keyword>
<dbReference type="OrthoDB" id="9770965at2"/>
<dbReference type="PROSITE" id="PS51635">
    <property type="entry name" value="PNPLA"/>
    <property type="match status" value="1"/>
</dbReference>
<dbReference type="AlphaFoldDB" id="A0A553ZTA5"/>
<feature type="active site" description="Nucleophile" evidence="2">
    <location>
        <position position="38"/>
    </location>
</feature>
<dbReference type="GO" id="GO:0016042">
    <property type="term" value="P:lipid catabolic process"/>
    <property type="evidence" value="ECO:0007669"/>
    <property type="project" value="UniProtKB-UniRule"/>
</dbReference>
<evidence type="ECO:0000256" key="1">
    <source>
        <dbReference type="ARBA" id="ARBA00023098"/>
    </source>
</evidence>
<dbReference type="RefSeq" id="WP_143850628.1">
    <property type="nucleotide sequence ID" value="NZ_VLXZ01000021.1"/>
</dbReference>
<keyword evidence="5" id="KW-1185">Reference proteome</keyword>
<dbReference type="CDD" id="cd07207">
    <property type="entry name" value="Pat_ExoU_VipD_like"/>
    <property type="match status" value="1"/>
</dbReference>
<name>A0A553ZTA5_9BACI</name>
<dbReference type="PANTHER" id="PTHR46394">
    <property type="entry name" value="ANNEXIN"/>
    <property type="match status" value="1"/>
</dbReference>
<organism evidence="4 5">
    <name type="scientific">Alkalicoccobacillus porphyridii</name>
    <dbReference type="NCBI Taxonomy" id="2597270"/>
    <lineage>
        <taxon>Bacteria</taxon>
        <taxon>Bacillati</taxon>
        <taxon>Bacillota</taxon>
        <taxon>Bacilli</taxon>
        <taxon>Bacillales</taxon>
        <taxon>Bacillaceae</taxon>
        <taxon>Alkalicoccobacillus</taxon>
    </lineage>
</organism>
<dbReference type="SUPFAM" id="SSF52151">
    <property type="entry name" value="FabD/lysophospholipase-like"/>
    <property type="match status" value="1"/>
</dbReference>
<comment type="caution">
    <text evidence="2">Lacks conserved residue(s) required for the propagation of feature annotation.</text>
</comment>
<dbReference type="InterPro" id="IPR002641">
    <property type="entry name" value="PNPLA_dom"/>
</dbReference>
<dbReference type="Proteomes" id="UP000318521">
    <property type="component" value="Unassembled WGS sequence"/>
</dbReference>
<dbReference type="InterPro" id="IPR016035">
    <property type="entry name" value="Acyl_Trfase/lysoPLipase"/>
</dbReference>
<protein>
    <submittedName>
        <fullName evidence="4">Patatin-like phospholipase family protein</fullName>
    </submittedName>
</protein>
<comment type="caution">
    <text evidence="4">The sequence shown here is derived from an EMBL/GenBank/DDBJ whole genome shotgun (WGS) entry which is preliminary data.</text>
</comment>
<feature type="short sequence motif" description="GXSXG" evidence="2">
    <location>
        <begin position="36"/>
        <end position="40"/>
    </location>
</feature>
<keyword evidence="1 2" id="KW-0443">Lipid metabolism</keyword>
<dbReference type="EMBL" id="VLXZ01000021">
    <property type="protein sequence ID" value="TSB44701.1"/>
    <property type="molecule type" value="Genomic_DNA"/>
</dbReference>
<dbReference type="Gene3D" id="3.40.1090.10">
    <property type="entry name" value="Cytosolic phospholipase A2 catalytic domain"/>
    <property type="match status" value="2"/>
</dbReference>
<evidence type="ECO:0000259" key="3">
    <source>
        <dbReference type="PROSITE" id="PS51635"/>
    </source>
</evidence>
<feature type="active site" description="Proton acceptor" evidence="2">
    <location>
        <position position="184"/>
    </location>
</feature>
<keyword evidence="2" id="KW-0378">Hydrolase</keyword>
<feature type="short sequence motif" description="DGA/G" evidence="2">
    <location>
        <begin position="184"/>
        <end position="186"/>
    </location>
</feature>
<gene>
    <name evidence="4" type="ORF">FN960_19900</name>
</gene>
<feature type="domain" description="PNPLA" evidence="3">
    <location>
        <begin position="5"/>
        <end position="197"/>
    </location>
</feature>
<dbReference type="PANTHER" id="PTHR46394:SF1">
    <property type="entry name" value="PNPLA DOMAIN-CONTAINING PROTEIN"/>
    <property type="match status" value="1"/>
</dbReference>
<proteinExistence type="predicted"/>